<comment type="subunit">
    <text evidence="3 9">Homodimer.</text>
</comment>
<keyword evidence="12" id="KW-1185">Reference proteome</keyword>
<dbReference type="SUPFAM" id="SSF53383">
    <property type="entry name" value="PLP-dependent transferases"/>
    <property type="match status" value="1"/>
</dbReference>
<keyword evidence="5 9" id="KW-0808">Transferase</keyword>
<dbReference type="InterPro" id="IPR004839">
    <property type="entry name" value="Aminotransferase_I/II_large"/>
</dbReference>
<evidence type="ECO:0000313" key="11">
    <source>
        <dbReference type="EMBL" id="MDR6226013.1"/>
    </source>
</evidence>
<dbReference type="EC" id="2.6.1.9" evidence="9"/>
<dbReference type="InterPro" id="IPR005861">
    <property type="entry name" value="HisP_aminotrans"/>
</dbReference>
<comment type="caution">
    <text evidence="11">The sequence shown here is derived from an EMBL/GenBank/DDBJ whole genome shotgun (WGS) entry which is preliminary data.</text>
</comment>
<dbReference type="CDD" id="cd00609">
    <property type="entry name" value="AAT_like"/>
    <property type="match status" value="1"/>
</dbReference>
<gene>
    <name evidence="9" type="primary">hisC</name>
    <name evidence="11" type="ORF">JOE21_002019</name>
</gene>
<reference evidence="11 12" key="1">
    <citation type="submission" date="2023-07" db="EMBL/GenBank/DDBJ databases">
        <title>Genomic Encyclopedia of Type Strains, Phase IV (KMG-IV): sequencing the most valuable type-strain genomes for metagenomic binning, comparative biology and taxonomic classification.</title>
        <authorList>
            <person name="Goeker M."/>
        </authorList>
    </citation>
    <scope>NUCLEOTIDE SEQUENCE [LARGE SCALE GENOMIC DNA]</scope>
    <source>
        <strain evidence="11 12">DSM 45903</strain>
    </source>
</reference>
<dbReference type="Pfam" id="PF00155">
    <property type="entry name" value="Aminotran_1_2"/>
    <property type="match status" value="1"/>
</dbReference>
<sequence length="369" mass="41881">MKARSHLKKLTPYQPGMGIDEVKKAYGVKTVVKLASNENPYGCSEEVVKALHRELSNLFLYPSANADPLRQKMASYYQISPECLLFGKGTDEIIHLLARAFLNQEVNTVMSDFTFPQYKKNAVIEGAEIREIPHVKGKHDIPRIIEAVDQKTSIVWICNPNNPSGEYVNEKELLQLLNEVDSDTLVVCDEAYFEYVDAIDFPDTVSLIDRYPNLVVTRTFSKAYGLAALRIGYCIAHPDVISLLQVVKDTFNTSHLAQVAALAALNDQHFVHECKRKNRQELEEYYTFCWRFGLSYYPSQTNFIFIELRRDCDKIAGYLLTKGYIVRSGSTWGSPTGLRITIGDSIQNDTLIAYLTQLLRTKDDISLLN</sequence>
<dbReference type="NCBIfam" id="TIGR01141">
    <property type="entry name" value="hisC"/>
    <property type="match status" value="1"/>
</dbReference>
<dbReference type="Gene3D" id="3.40.640.10">
    <property type="entry name" value="Type I PLP-dependent aspartate aminotransferase-like (Major domain)"/>
    <property type="match status" value="1"/>
</dbReference>
<dbReference type="PANTHER" id="PTHR43643">
    <property type="entry name" value="HISTIDINOL-PHOSPHATE AMINOTRANSFERASE 2"/>
    <property type="match status" value="1"/>
</dbReference>
<dbReference type="RefSeq" id="WP_309865355.1">
    <property type="nucleotide sequence ID" value="NZ_JAVDQG010000004.1"/>
</dbReference>
<dbReference type="InterPro" id="IPR015424">
    <property type="entry name" value="PyrdxlP-dep_Trfase"/>
</dbReference>
<keyword evidence="9" id="KW-0028">Amino-acid biosynthesis</keyword>
<dbReference type="InterPro" id="IPR001917">
    <property type="entry name" value="Aminotrans_II_pyridoxalP_BS"/>
</dbReference>
<dbReference type="InterPro" id="IPR050106">
    <property type="entry name" value="HistidinolP_aminotransfase"/>
</dbReference>
<proteinExistence type="inferred from homology"/>
<name>A0ABU1IMP6_9BACL</name>
<organism evidence="11 12">
    <name type="scientific">Desmospora profundinema</name>
    <dbReference type="NCBI Taxonomy" id="1571184"/>
    <lineage>
        <taxon>Bacteria</taxon>
        <taxon>Bacillati</taxon>
        <taxon>Bacillota</taxon>
        <taxon>Bacilli</taxon>
        <taxon>Bacillales</taxon>
        <taxon>Thermoactinomycetaceae</taxon>
        <taxon>Desmospora</taxon>
    </lineage>
</organism>
<keyword evidence="6 9" id="KW-0663">Pyridoxal phosphate</keyword>
<evidence type="ECO:0000256" key="2">
    <source>
        <dbReference type="ARBA" id="ARBA00005011"/>
    </source>
</evidence>
<evidence type="ECO:0000259" key="10">
    <source>
        <dbReference type="Pfam" id="PF00155"/>
    </source>
</evidence>
<protein>
    <recommendedName>
        <fullName evidence="9">Histidinol-phosphate aminotransferase</fullName>
        <ecNumber evidence="9">2.6.1.9</ecNumber>
    </recommendedName>
    <alternativeName>
        <fullName evidence="9">Imidazole acetol-phosphate transaminase</fullName>
    </alternativeName>
</protein>
<dbReference type="InterPro" id="IPR015422">
    <property type="entry name" value="PyrdxlP-dep_Trfase_small"/>
</dbReference>
<dbReference type="Proteomes" id="UP001185012">
    <property type="component" value="Unassembled WGS sequence"/>
</dbReference>
<comment type="pathway">
    <text evidence="2 9">Amino-acid biosynthesis; L-histidine biosynthesis; L-histidine from 5-phospho-alpha-D-ribose 1-diphosphate: step 7/9.</text>
</comment>
<accession>A0ABU1IMP6</accession>
<dbReference type="HAMAP" id="MF_01023">
    <property type="entry name" value="HisC_aminotrans_2"/>
    <property type="match status" value="1"/>
</dbReference>
<comment type="similarity">
    <text evidence="9">Belongs to the class-II pyridoxal-phosphate-dependent aminotransferase family. Histidinol-phosphate aminotransferase subfamily.</text>
</comment>
<dbReference type="Gene3D" id="3.90.1150.10">
    <property type="entry name" value="Aspartate Aminotransferase, domain 1"/>
    <property type="match status" value="1"/>
</dbReference>
<keyword evidence="4 9" id="KW-0032">Aminotransferase</keyword>
<evidence type="ECO:0000256" key="9">
    <source>
        <dbReference type="HAMAP-Rule" id="MF_01023"/>
    </source>
</evidence>
<evidence type="ECO:0000256" key="3">
    <source>
        <dbReference type="ARBA" id="ARBA00011738"/>
    </source>
</evidence>
<comment type="cofactor">
    <cofactor evidence="1 9">
        <name>pyridoxal 5'-phosphate</name>
        <dbReference type="ChEBI" id="CHEBI:597326"/>
    </cofactor>
</comment>
<evidence type="ECO:0000256" key="4">
    <source>
        <dbReference type="ARBA" id="ARBA00022576"/>
    </source>
</evidence>
<evidence type="ECO:0000256" key="8">
    <source>
        <dbReference type="ARBA" id="ARBA00047481"/>
    </source>
</evidence>
<keyword evidence="7 9" id="KW-0368">Histidine biosynthesis</keyword>
<evidence type="ECO:0000256" key="7">
    <source>
        <dbReference type="ARBA" id="ARBA00023102"/>
    </source>
</evidence>
<evidence type="ECO:0000313" key="12">
    <source>
        <dbReference type="Proteomes" id="UP001185012"/>
    </source>
</evidence>
<dbReference type="GO" id="GO:0004400">
    <property type="term" value="F:histidinol-phosphate transaminase activity"/>
    <property type="evidence" value="ECO:0007669"/>
    <property type="project" value="UniProtKB-EC"/>
</dbReference>
<dbReference type="PROSITE" id="PS00599">
    <property type="entry name" value="AA_TRANSFER_CLASS_2"/>
    <property type="match status" value="1"/>
</dbReference>
<evidence type="ECO:0000256" key="1">
    <source>
        <dbReference type="ARBA" id="ARBA00001933"/>
    </source>
</evidence>
<evidence type="ECO:0000256" key="5">
    <source>
        <dbReference type="ARBA" id="ARBA00022679"/>
    </source>
</evidence>
<evidence type="ECO:0000256" key="6">
    <source>
        <dbReference type="ARBA" id="ARBA00022898"/>
    </source>
</evidence>
<feature type="modified residue" description="N6-(pyridoxal phosphate)lysine" evidence="9">
    <location>
        <position position="222"/>
    </location>
</feature>
<dbReference type="EMBL" id="JAVDQG010000004">
    <property type="protein sequence ID" value="MDR6226013.1"/>
    <property type="molecule type" value="Genomic_DNA"/>
</dbReference>
<feature type="domain" description="Aminotransferase class I/classII large" evidence="10">
    <location>
        <begin position="30"/>
        <end position="353"/>
    </location>
</feature>
<dbReference type="PANTHER" id="PTHR43643:SF3">
    <property type="entry name" value="HISTIDINOL-PHOSPHATE AMINOTRANSFERASE"/>
    <property type="match status" value="1"/>
</dbReference>
<dbReference type="InterPro" id="IPR015421">
    <property type="entry name" value="PyrdxlP-dep_Trfase_major"/>
</dbReference>
<comment type="catalytic activity">
    <reaction evidence="8 9">
        <text>L-histidinol phosphate + 2-oxoglutarate = 3-(imidazol-4-yl)-2-oxopropyl phosphate + L-glutamate</text>
        <dbReference type="Rhea" id="RHEA:23744"/>
        <dbReference type="ChEBI" id="CHEBI:16810"/>
        <dbReference type="ChEBI" id="CHEBI:29985"/>
        <dbReference type="ChEBI" id="CHEBI:57766"/>
        <dbReference type="ChEBI" id="CHEBI:57980"/>
        <dbReference type="EC" id="2.6.1.9"/>
    </reaction>
</comment>